<sequence>MPSVGLNTTTTNHIQTQATKNAATEQAATKKNQGVMGKDDFLKLFLTSLQYQDPFNSMDMNQMMNQMSQMSIMEQVQNMTEAVDTLKATMQMTALDGGMKFLGKYVRGVDGEGKEVVGQVDTVRLAANNQVQLVIGERIVPLQFVESVSDQEIIVEKPEEEKEENNEDVTEVTNS</sequence>
<evidence type="ECO:0000256" key="2">
    <source>
        <dbReference type="ARBA" id="ARBA00022795"/>
    </source>
</evidence>
<keyword evidence="4" id="KW-0282">Flagellum</keyword>
<dbReference type="EMBL" id="JOTN01000003">
    <property type="protein sequence ID" value="KEK20641.1"/>
    <property type="molecule type" value="Genomic_DNA"/>
</dbReference>
<name>A0A073K255_9BACI</name>
<dbReference type="Pfam" id="PF03963">
    <property type="entry name" value="FlgD"/>
    <property type="match status" value="1"/>
</dbReference>
<accession>A0A073K255</accession>
<keyword evidence="5" id="KW-1185">Reference proteome</keyword>
<dbReference type="Proteomes" id="UP000027822">
    <property type="component" value="Unassembled WGS sequence"/>
</dbReference>
<keyword evidence="4" id="KW-0969">Cilium</keyword>
<comment type="similarity">
    <text evidence="1">Belongs to the FlgD family.</text>
</comment>
<evidence type="ECO:0000256" key="3">
    <source>
        <dbReference type="SAM" id="MobiDB-lite"/>
    </source>
</evidence>
<dbReference type="InterPro" id="IPR005648">
    <property type="entry name" value="FlgD"/>
</dbReference>
<evidence type="ECO:0000313" key="5">
    <source>
        <dbReference type="Proteomes" id="UP000027822"/>
    </source>
</evidence>
<gene>
    <name evidence="4" type="primary">flgD</name>
    <name evidence="4" type="ORF">BAMA_14620</name>
</gene>
<proteinExistence type="inferred from homology"/>
<dbReference type="eggNOG" id="COG1843">
    <property type="taxonomic scope" value="Bacteria"/>
</dbReference>
<keyword evidence="4" id="KW-0966">Cell projection</keyword>
<keyword evidence="2" id="KW-1005">Bacterial flagellum biogenesis</keyword>
<reference evidence="4 5" key="1">
    <citation type="submission" date="2014-06" db="EMBL/GenBank/DDBJ databases">
        <title>Draft genome sequence of Bacillus manliponensis JCM 15802 (MCCC 1A00708).</title>
        <authorList>
            <person name="Lai Q."/>
            <person name="Liu Y."/>
            <person name="Shao Z."/>
        </authorList>
    </citation>
    <scope>NUCLEOTIDE SEQUENCE [LARGE SCALE GENOMIC DNA]</scope>
    <source>
        <strain evidence="4 5">JCM 15802</strain>
    </source>
</reference>
<dbReference type="RefSeq" id="WP_034636897.1">
    <property type="nucleotide sequence ID" value="NZ_CBCSJC010000028.1"/>
</dbReference>
<evidence type="ECO:0000256" key="1">
    <source>
        <dbReference type="ARBA" id="ARBA00010577"/>
    </source>
</evidence>
<feature type="compositionally biased region" description="Acidic residues" evidence="3">
    <location>
        <begin position="161"/>
        <end position="175"/>
    </location>
</feature>
<dbReference type="AlphaFoldDB" id="A0A073K255"/>
<dbReference type="STRING" id="574376.BAMA_14620"/>
<protein>
    <submittedName>
        <fullName evidence="4">Flagellar basal body rod modification protein</fullName>
    </submittedName>
</protein>
<evidence type="ECO:0000313" key="4">
    <source>
        <dbReference type="EMBL" id="KEK20641.1"/>
    </source>
</evidence>
<organism evidence="4 5">
    <name type="scientific">Bacillus manliponensis</name>
    <dbReference type="NCBI Taxonomy" id="574376"/>
    <lineage>
        <taxon>Bacteria</taxon>
        <taxon>Bacillati</taxon>
        <taxon>Bacillota</taxon>
        <taxon>Bacilli</taxon>
        <taxon>Bacillales</taxon>
        <taxon>Bacillaceae</taxon>
        <taxon>Bacillus</taxon>
        <taxon>Bacillus cereus group</taxon>
    </lineage>
</organism>
<dbReference type="OrthoDB" id="280334at2"/>
<comment type="caution">
    <text evidence="4">The sequence shown here is derived from an EMBL/GenBank/DDBJ whole genome shotgun (WGS) entry which is preliminary data.</text>
</comment>
<dbReference type="GO" id="GO:0044781">
    <property type="term" value="P:bacterial-type flagellum organization"/>
    <property type="evidence" value="ECO:0007669"/>
    <property type="project" value="UniProtKB-KW"/>
</dbReference>
<feature type="region of interest" description="Disordered" evidence="3">
    <location>
        <begin position="155"/>
        <end position="175"/>
    </location>
</feature>